<accession>A0ABP8YDA6</accession>
<dbReference type="InterPro" id="IPR029767">
    <property type="entry name" value="WecB-like"/>
</dbReference>
<evidence type="ECO:0000256" key="1">
    <source>
        <dbReference type="RuleBase" id="RU003513"/>
    </source>
</evidence>
<feature type="domain" description="UDP-N-acetylglucosamine 2-epimerase" evidence="2">
    <location>
        <begin position="24"/>
        <end position="349"/>
    </location>
</feature>
<evidence type="ECO:0000313" key="4">
    <source>
        <dbReference type="Proteomes" id="UP001500556"/>
    </source>
</evidence>
<dbReference type="NCBIfam" id="TIGR00236">
    <property type="entry name" value="wecB"/>
    <property type="match status" value="1"/>
</dbReference>
<reference evidence="4" key="1">
    <citation type="journal article" date="2019" name="Int. J. Syst. Evol. Microbiol.">
        <title>The Global Catalogue of Microorganisms (GCM) 10K type strain sequencing project: providing services to taxonomists for standard genome sequencing and annotation.</title>
        <authorList>
            <consortium name="The Broad Institute Genomics Platform"/>
            <consortium name="The Broad Institute Genome Sequencing Center for Infectious Disease"/>
            <person name="Wu L."/>
            <person name="Ma J."/>
        </authorList>
    </citation>
    <scope>NUCLEOTIDE SEQUENCE [LARGE SCALE GENOMIC DNA]</scope>
    <source>
        <strain evidence="4">JCM 18961</strain>
    </source>
</reference>
<evidence type="ECO:0000259" key="2">
    <source>
        <dbReference type="Pfam" id="PF02350"/>
    </source>
</evidence>
<protein>
    <submittedName>
        <fullName evidence="3">UDP-N-acetylglucosamine 2-epimerase (Non-hydrolyzing)</fullName>
    </submittedName>
</protein>
<comment type="caution">
    <text evidence="3">The sequence shown here is derived from an EMBL/GenBank/DDBJ whole genome shotgun (WGS) entry which is preliminary data.</text>
</comment>
<name>A0ABP8YDA6_9MICO</name>
<keyword evidence="1" id="KW-0413">Isomerase</keyword>
<dbReference type="CDD" id="cd03786">
    <property type="entry name" value="GTB_UDP-GlcNAc_2-Epimerase"/>
    <property type="match status" value="1"/>
</dbReference>
<dbReference type="Gene3D" id="3.40.50.2000">
    <property type="entry name" value="Glycogen Phosphorylase B"/>
    <property type="match status" value="2"/>
</dbReference>
<organism evidence="3 4">
    <name type="scientific">Pedococcus ginsenosidimutans</name>
    <dbReference type="NCBI Taxonomy" id="490570"/>
    <lineage>
        <taxon>Bacteria</taxon>
        <taxon>Bacillati</taxon>
        <taxon>Actinomycetota</taxon>
        <taxon>Actinomycetes</taxon>
        <taxon>Micrococcales</taxon>
        <taxon>Intrasporangiaceae</taxon>
        <taxon>Pedococcus</taxon>
    </lineage>
</organism>
<dbReference type="SUPFAM" id="SSF53756">
    <property type="entry name" value="UDP-Glycosyltransferase/glycogen phosphorylase"/>
    <property type="match status" value="1"/>
</dbReference>
<dbReference type="EMBL" id="BAABLO010000011">
    <property type="protein sequence ID" value="GAA4725331.1"/>
    <property type="molecule type" value="Genomic_DNA"/>
</dbReference>
<dbReference type="InterPro" id="IPR003331">
    <property type="entry name" value="UDP_GlcNAc_Epimerase_2_dom"/>
</dbReference>
<dbReference type="Proteomes" id="UP001500556">
    <property type="component" value="Unassembled WGS sequence"/>
</dbReference>
<sequence>MKILSVVGARPQFVKLAPIAEQLTARGDEHVIVHTGQHYDINMSDVFFRDLGIPDPDVHLAVGSASHGRQTGAMLAGMDEVLEEHRPDWVLVYGDTNSTVAGALSAVKMGIPLAHLEAGLRSFNRRMPEEHNRVLTDHAADLCLAPTEVAMAHLAHEGLADSSVLVGDVMTDVLLKVRDTVADRDPELPPAIDPSGRYYVATLHRAENTDDPARLAGIVEALAKVDAPVLLLAHPRLRARAAEQGLDLSQGAVEVADPLPYPSLVRAAMSSAGVITDSGGLQKEAFLLRVPCTTVRTETEWTETVDLGWNVLAADVSTLAAAVTRPAPEPTQAAPYGDGHAAARAVEAIAAGSRR</sequence>
<evidence type="ECO:0000313" key="3">
    <source>
        <dbReference type="EMBL" id="GAA4725331.1"/>
    </source>
</evidence>
<comment type="similarity">
    <text evidence="1">Belongs to the UDP-N-acetylglucosamine 2-epimerase family.</text>
</comment>
<dbReference type="PANTHER" id="PTHR43174:SF1">
    <property type="entry name" value="UDP-N-ACETYLGLUCOSAMINE 2-EPIMERASE"/>
    <property type="match status" value="1"/>
</dbReference>
<gene>
    <name evidence="3" type="primary">wecB</name>
    <name evidence="3" type="ORF">GCM10025782_24300</name>
</gene>
<dbReference type="RefSeq" id="WP_345503629.1">
    <property type="nucleotide sequence ID" value="NZ_BAABLO010000011.1"/>
</dbReference>
<keyword evidence="4" id="KW-1185">Reference proteome</keyword>
<dbReference type="Pfam" id="PF02350">
    <property type="entry name" value="Epimerase_2"/>
    <property type="match status" value="1"/>
</dbReference>
<dbReference type="PANTHER" id="PTHR43174">
    <property type="entry name" value="UDP-N-ACETYLGLUCOSAMINE 2-EPIMERASE"/>
    <property type="match status" value="1"/>
</dbReference>
<proteinExistence type="inferred from homology"/>